<dbReference type="RefSeq" id="XP_003112351.2">
    <property type="nucleotide sequence ID" value="XM_003112303.2"/>
</dbReference>
<dbReference type="AlphaFoldDB" id="A0A6A5G8M6"/>
<dbReference type="Gene3D" id="3.40.50.1820">
    <property type="entry name" value="alpha/beta hydrolase"/>
    <property type="match status" value="1"/>
</dbReference>
<dbReference type="SUPFAM" id="SSF53474">
    <property type="entry name" value="alpha/beta-Hydrolases"/>
    <property type="match status" value="1"/>
</dbReference>
<evidence type="ECO:0000256" key="2">
    <source>
        <dbReference type="ARBA" id="ARBA00022487"/>
    </source>
</evidence>
<dbReference type="PANTHER" id="PTHR45029">
    <property type="entry name" value="CARBOXYLIC ESTER HYDROLASE-RELATED"/>
    <property type="match status" value="1"/>
</dbReference>
<evidence type="ECO:0000256" key="3">
    <source>
        <dbReference type="ARBA" id="ARBA00022801"/>
    </source>
</evidence>
<protein>
    <recommendedName>
        <fullName evidence="4">Carboxylic ester hydrolase</fullName>
        <ecNumber evidence="4">3.1.1.-</ecNumber>
    </recommendedName>
</protein>
<evidence type="ECO:0000259" key="5">
    <source>
        <dbReference type="Pfam" id="PF00135"/>
    </source>
</evidence>
<organism evidence="6 7">
    <name type="scientific">Caenorhabditis remanei</name>
    <name type="common">Caenorhabditis vulgaris</name>
    <dbReference type="NCBI Taxonomy" id="31234"/>
    <lineage>
        <taxon>Eukaryota</taxon>
        <taxon>Metazoa</taxon>
        <taxon>Ecdysozoa</taxon>
        <taxon>Nematoda</taxon>
        <taxon>Chromadorea</taxon>
        <taxon>Rhabditida</taxon>
        <taxon>Rhabditina</taxon>
        <taxon>Rhabditomorpha</taxon>
        <taxon>Rhabditoidea</taxon>
        <taxon>Rhabditidae</taxon>
        <taxon>Peloderinae</taxon>
        <taxon>Caenorhabditis</taxon>
    </lineage>
</organism>
<dbReference type="InterPro" id="IPR019826">
    <property type="entry name" value="Carboxylesterase_B_AS"/>
</dbReference>
<dbReference type="EMBL" id="WUAV01000005">
    <property type="protein sequence ID" value="KAF1751417.1"/>
    <property type="molecule type" value="Genomic_DNA"/>
</dbReference>
<comment type="caution">
    <text evidence="6">The sequence shown here is derived from an EMBL/GenBank/DDBJ whole genome shotgun (WGS) entry which is preliminary data.</text>
</comment>
<dbReference type="InterPro" id="IPR043187">
    <property type="entry name" value="CM06B1-like"/>
</dbReference>
<keyword evidence="3 4" id="KW-0378">Hydrolase</keyword>
<dbReference type="KEGG" id="crq:GCK72_017971"/>
<feature type="domain" description="Carboxylesterase type B" evidence="5">
    <location>
        <begin position="14"/>
        <end position="523"/>
    </location>
</feature>
<comment type="similarity">
    <text evidence="1 4">Belongs to the type-B carboxylesterase/lipase family.</text>
</comment>
<name>A0A6A5G8M6_CAERE</name>
<keyword evidence="2" id="KW-0719">Serine esterase</keyword>
<sequence>MGGFLSHLTPERNSEILDATCGPIRGNVYKHGEKLVDGYLGIPFAEPPGRFEKPIEAKVWTEVKECTVYGPGCPQSGVFDQMKDQLGLKFNEQNCLSLNIFAPRRKSNEFPRGLPVMMNIFGGAFEMGTSAAYDDYSISGTLPLRDVIVVTVNYRVGALGFFTTGDEICRGNFALWDQTLALKWIQKHIKSFGGDPSNVTVFGCSAGGVCADLLTLSTHSQGLFQKCVAMSGTADCEMACRSSKNQALIFREFAVANGCKETDSSSILKWYTEQSMEVLNKLSSFKFSRSGFMSCAPNLDGDFFTKPLEKLKEEAPKKSFIFGRTEFEGLIMAIPDPVYSRIGDSIPSALKKLYKSDVVEKPEDVAKFLIESYLGGIDESNDSVAKKMFIEFLGDAVYNAGILNSVESAAESGNNVFLYSFDFCNPDGYGPLGDLLDFKASTHGNDFRYVLGDGGYEKFIPSEQEVEVMKFMGRIFSNFAKYGDPNNAEMSLKWEKYSLKSPGSYFKIDHPACQMKDDFLKERLGKLRQIKRNKIVIDFEFSE</sequence>
<reference evidence="6 7" key="1">
    <citation type="submission" date="2019-12" db="EMBL/GenBank/DDBJ databases">
        <title>Chromosome-level assembly of the Caenorhabditis remanei genome.</title>
        <authorList>
            <person name="Teterina A.A."/>
            <person name="Willis J.H."/>
            <person name="Phillips P.C."/>
        </authorList>
    </citation>
    <scope>NUCLEOTIDE SEQUENCE [LARGE SCALE GENOMIC DNA]</scope>
    <source>
        <strain evidence="6 7">PX506</strain>
        <tissue evidence="6">Whole organism</tissue>
    </source>
</reference>
<dbReference type="InterPro" id="IPR029058">
    <property type="entry name" value="AB_hydrolase_fold"/>
</dbReference>
<dbReference type="PANTHER" id="PTHR45029:SF2">
    <property type="entry name" value="CARBOXYLIC ESTER HYDROLASE"/>
    <property type="match status" value="1"/>
</dbReference>
<dbReference type="EC" id="3.1.1.-" evidence="4"/>
<dbReference type="GeneID" id="9824920"/>
<dbReference type="PROSITE" id="PS00122">
    <property type="entry name" value="CARBOXYLESTERASE_B_1"/>
    <property type="match status" value="1"/>
</dbReference>
<dbReference type="Pfam" id="PF00135">
    <property type="entry name" value="COesterase"/>
    <property type="match status" value="1"/>
</dbReference>
<dbReference type="CTD" id="9824920"/>
<evidence type="ECO:0000313" key="7">
    <source>
        <dbReference type="Proteomes" id="UP000483820"/>
    </source>
</evidence>
<evidence type="ECO:0000313" key="6">
    <source>
        <dbReference type="EMBL" id="KAF1751417.1"/>
    </source>
</evidence>
<dbReference type="GO" id="GO:0052689">
    <property type="term" value="F:carboxylic ester hydrolase activity"/>
    <property type="evidence" value="ECO:0007669"/>
    <property type="project" value="UniProtKB-KW"/>
</dbReference>
<gene>
    <name evidence="6" type="ORF">GCK72_017971</name>
</gene>
<accession>A0A6A5G8M6</accession>
<dbReference type="Proteomes" id="UP000483820">
    <property type="component" value="Chromosome V"/>
</dbReference>
<proteinExistence type="inferred from homology"/>
<evidence type="ECO:0000256" key="1">
    <source>
        <dbReference type="ARBA" id="ARBA00005964"/>
    </source>
</evidence>
<dbReference type="InterPro" id="IPR002018">
    <property type="entry name" value="CarbesteraseB"/>
</dbReference>
<evidence type="ECO:0000256" key="4">
    <source>
        <dbReference type="RuleBase" id="RU361235"/>
    </source>
</evidence>